<evidence type="ECO:0000256" key="1">
    <source>
        <dbReference type="ARBA" id="ARBA00022603"/>
    </source>
</evidence>
<dbReference type="RefSeq" id="WP_075129376.1">
    <property type="nucleotide sequence ID" value="NZ_MSIE01000073.1"/>
</dbReference>
<dbReference type="AlphaFoldDB" id="A0A1Q8C8V4"/>
<keyword evidence="5" id="KW-1185">Reference proteome</keyword>
<sequence>MRPDAVRHSLDVELAAARRRRGGDDPRVLDVGGGSGVLAVPLAAAGCVVTVVEPNPNALATLSRRAEDAAVAARITAVAADSDALGQVVAAAGFDLVLAHGLLEVVDEPKNTVAAMAEAVAPGGTVSVLVANRTAALLHHAIAGRLAEAGRLADDPEGRLPTEQLLRRFDTAGLTALLTDAGLVVELVQGQGVLTDLVPGSALGQDPGAAETLAELERRLAATAPLRDIATRLHAVARRGGTVGPV</sequence>
<comment type="caution">
    <text evidence="4">The sequence shown here is derived from an EMBL/GenBank/DDBJ whole genome shotgun (WGS) entry which is preliminary data.</text>
</comment>
<dbReference type="OrthoDB" id="3366024at2"/>
<dbReference type="PANTHER" id="PTHR43464">
    <property type="entry name" value="METHYLTRANSFERASE"/>
    <property type="match status" value="1"/>
</dbReference>
<name>A0A1Q8C8V4_9PSEU</name>
<organism evidence="4 5">
    <name type="scientific">Actinophytocola xanthii</name>
    <dbReference type="NCBI Taxonomy" id="1912961"/>
    <lineage>
        <taxon>Bacteria</taxon>
        <taxon>Bacillati</taxon>
        <taxon>Actinomycetota</taxon>
        <taxon>Actinomycetes</taxon>
        <taxon>Pseudonocardiales</taxon>
        <taxon>Pseudonocardiaceae</taxon>
    </lineage>
</organism>
<dbReference type="Pfam" id="PF13489">
    <property type="entry name" value="Methyltransf_23"/>
    <property type="match status" value="1"/>
</dbReference>
<evidence type="ECO:0000256" key="3">
    <source>
        <dbReference type="ARBA" id="ARBA00022691"/>
    </source>
</evidence>
<dbReference type="GO" id="GO:0032259">
    <property type="term" value="P:methylation"/>
    <property type="evidence" value="ECO:0007669"/>
    <property type="project" value="UniProtKB-KW"/>
</dbReference>
<dbReference type="CDD" id="cd02440">
    <property type="entry name" value="AdoMet_MTases"/>
    <property type="match status" value="1"/>
</dbReference>
<gene>
    <name evidence="4" type="ORF">BU204_31185</name>
</gene>
<dbReference type="Gene3D" id="3.40.50.150">
    <property type="entry name" value="Vaccinia Virus protein VP39"/>
    <property type="match status" value="1"/>
</dbReference>
<proteinExistence type="predicted"/>
<evidence type="ECO:0000313" key="5">
    <source>
        <dbReference type="Proteomes" id="UP000185596"/>
    </source>
</evidence>
<evidence type="ECO:0000256" key="2">
    <source>
        <dbReference type="ARBA" id="ARBA00022679"/>
    </source>
</evidence>
<keyword evidence="1 4" id="KW-0489">Methyltransferase</keyword>
<evidence type="ECO:0000313" key="4">
    <source>
        <dbReference type="EMBL" id="OLF10765.1"/>
    </source>
</evidence>
<keyword evidence="3" id="KW-0949">S-adenosyl-L-methionine</keyword>
<dbReference type="InterPro" id="IPR029063">
    <property type="entry name" value="SAM-dependent_MTases_sf"/>
</dbReference>
<dbReference type="PANTHER" id="PTHR43464:SF19">
    <property type="entry name" value="UBIQUINONE BIOSYNTHESIS O-METHYLTRANSFERASE, MITOCHONDRIAL"/>
    <property type="match status" value="1"/>
</dbReference>
<dbReference type="STRING" id="1912961.BU204_31185"/>
<protein>
    <submittedName>
        <fullName evidence="4">SAM-dependent methyltransferase</fullName>
    </submittedName>
</protein>
<dbReference type="SUPFAM" id="SSF53335">
    <property type="entry name" value="S-adenosyl-L-methionine-dependent methyltransferases"/>
    <property type="match status" value="1"/>
</dbReference>
<keyword evidence="2 4" id="KW-0808">Transferase</keyword>
<reference evidence="4 5" key="1">
    <citation type="submission" date="2016-12" db="EMBL/GenBank/DDBJ databases">
        <title>The draft genome sequence of Actinophytocola sp. 11-183.</title>
        <authorList>
            <person name="Wang W."/>
            <person name="Yuan L."/>
        </authorList>
    </citation>
    <scope>NUCLEOTIDE SEQUENCE [LARGE SCALE GENOMIC DNA]</scope>
    <source>
        <strain evidence="4 5">11-183</strain>
    </source>
</reference>
<dbReference type="EMBL" id="MSIE01000073">
    <property type="protein sequence ID" value="OLF10765.1"/>
    <property type="molecule type" value="Genomic_DNA"/>
</dbReference>
<dbReference type="GO" id="GO:0008168">
    <property type="term" value="F:methyltransferase activity"/>
    <property type="evidence" value="ECO:0007669"/>
    <property type="project" value="UniProtKB-KW"/>
</dbReference>
<accession>A0A1Q8C8V4</accession>
<dbReference type="Proteomes" id="UP000185596">
    <property type="component" value="Unassembled WGS sequence"/>
</dbReference>